<dbReference type="AlphaFoldDB" id="A0A1M6W1A9"/>
<dbReference type="PROSITE" id="PS50977">
    <property type="entry name" value="HTH_TETR_2"/>
    <property type="match status" value="1"/>
</dbReference>
<keyword evidence="1" id="KW-0805">Transcription regulation</keyword>
<keyword evidence="8" id="KW-1185">Reference proteome</keyword>
<dbReference type="InterPro" id="IPR001647">
    <property type="entry name" value="HTH_TetR"/>
</dbReference>
<dbReference type="InterPro" id="IPR050109">
    <property type="entry name" value="HTH-type_TetR-like_transc_reg"/>
</dbReference>
<protein>
    <submittedName>
        <fullName evidence="7">Transcriptional regulator, TetR family</fullName>
    </submittedName>
</protein>
<dbReference type="GO" id="GO:0000976">
    <property type="term" value="F:transcription cis-regulatory region binding"/>
    <property type="evidence" value="ECO:0007669"/>
    <property type="project" value="TreeGrafter"/>
</dbReference>
<keyword evidence="2 4" id="KW-0238">DNA-binding</keyword>
<keyword evidence="3" id="KW-0804">Transcription</keyword>
<dbReference type="Gene3D" id="1.10.357.10">
    <property type="entry name" value="Tetracycline Repressor, domain 2"/>
    <property type="match status" value="1"/>
</dbReference>
<dbReference type="STRING" id="1848.SAMN05443637_113173"/>
<dbReference type="GO" id="GO:0003700">
    <property type="term" value="F:DNA-binding transcription factor activity"/>
    <property type="evidence" value="ECO:0007669"/>
    <property type="project" value="TreeGrafter"/>
</dbReference>
<feature type="region of interest" description="Disordered" evidence="5">
    <location>
        <begin position="1"/>
        <end position="22"/>
    </location>
</feature>
<reference evidence="7 8" key="1">
    <citation type="submission" date="2016-11" db="EMBL/GenBank/DDBJ databases">
        <authorList>
            <person name="Jaros S."/>
            <person name="Januszkiewicz K."/>
            <person name="Wedrychowicz H."/>
        </authorList>
    </citation>
    <scope>NUCLEOTIDE SEQUENCE [LARGE SCALE GENOMIC DNA]</scope>
    <source>
        <strain evidence="7 8">DSM 43832</strain>
    </source>
</reference>
<evidence type="ECO:0000256" key="5">
    <source>
        <dbReference type="SAM" id="MobiDB-lite"/>
    </source>
</evidence>
<dbReference type="InterPro" id="IPR041678">
    <property type="entry name" value="TetR_C_16"/>
</dbReference>
<evidence type="ECO:0000313" key="7">
    <source>
        <dbReference type="EMBL" id="SHK87453.1"/>
    </source>
</evidence>
<dbReference type="Proteomes" id="UP000184363">
    <property type="component" value="Unassembled WGS sequence"/>
</dbReference>
<dbReference type="Pfam" id="PF00440">
    <property type="entry name" value="TetR_N"/>
    <property type="match status" value="1"/>
</dbReference>
<organism evidence="7 8">
    <name type="scientific">Pseudonocardia thermophila</name>
    <dbReference type="NCBI Taxonomy" id="1848"/>
    <lineage>
        <taxon>Bacteria</taxon>
        <taxon>Bacillati</taxon>
        <taxon>Actinomycetota</taxon>
        <taxon>Actinomycetes</taxon>
        <taxon>Pseudonocardiales</taxon>
        <taxon>Pseudonocardiaceae</taxon>
        <taxon>Pseudonocardia</taxon>
    </lineage>
</organism>
<dbReference type="Pfam" id="PF17920">
    <property type="entry name" value="TetR_C_16"/>
    <property type="match status" value="1"/>
</dbReference>
<dbReference type="InterPro" id="IPR009057">
    <property type="entry name" value="Homeodomain-like_sf"/>
</dbReference>
<evidence type="ECO:0000256" key="3">
    <source>
        <dbReference type="ARBA" id="ARBA00023163"/>
    </source>
</evidence>
<evidence type="ECO:0000256" key="1">
    <source>
        <dbReference type="ARBA" id="ARBA00023015"/>
    </source>
</evidence>
<dbReference type="SUPFAM" id="SSF46689">
    <property type="entry name" value="Homeodomain-like"/>
    <property type="match status" value="1"/>
</dbReference>
<gene>
    <name evidence="7" type="ORF">SAMN05443637_113173</name>
</gene>
<dbReference type="PANTHER" id="PTHR30055">
    <property type="entry name" value="HTH-TYPE TRANSCRIPTIONAL REGULATOR RUTR"/>
    <property type="match status" value="1"/>
</dbReference>
<dbReference type="PANTHER" id="PTHR30055:SF234">
    <property type="entry name" value="HTH-TYPE TRANSCRIPTIONAL REGULATOR BETI"/>
    <property type="match status" value="1"/>
</dbReference>
<feature type="DNA-binding region" description="H-T-H motif" evidence="4">
    <location>
        <begin position="46"/>
        <end position="65"/>
    </location>
</feature>
<evidence type="ECO:0000256" key="4">
    <source>
        <dbReference type="PROSITE-ProRule" id="PRU00335"/>
    </source>
</evidence>
<evidence type="ECO:0000259" key="6">
    <source>
        <dbReference type="PROSITE" id="PS50977"/>
    </source>
</evidence>
<dbReference type="SUPFAM" id="SSF48498">
    <property type="entry name" value="Tetracyclin repressor-like, C-terminal domain"/>
    <property type="match status" value="1"/>
</dbReference>
<evidence type="ECO:0000256" key="2">
    <source>
        <dbReference type="ARBA" id="ARBA00023125"/>
    </source>
</evidence>
<feature type="domain" description="HTH tetR-type" evidence="6">
    <location>
        <begin position="23"/>
        <end position="83"/>
    </location>
</feature>
<accession>A0A1M6W1A9</accession>
<dbReference type="PRINTS" id="PR00455">
    <property type="entry name" value="HTHTETR"/>
</dbReference>
<sequence length="196" mass="21347">MHRMSQHSLPDAMTTSARPRDADATRRALLDAARTLFARDGYDATTVRAVARLAGVNQALLFRYFGNKEGLFAAAVREPAMDVLTSGPRSELLDRVLLAVLEPVGDPQAFLAVLRGTASTHVKHQLRDELEAAYTAALADLVDTDDRADAEARAQLLLAWLLGIAVVRSTHGLRTRLTPQQSLPHLRRAAQALLHG</sequence>
<dbReference type="InterPro" id="IPR023772">
    <property type="entry name" value="DNA-bd_HTH_TetR-type_CS"/>
</dbReference>
<name>A0A1M6W1A9_PSETH</name>
<dbReference type="EMBL" id="FRAP01000013">
    <property type="protein sequence ID" value="SHK87453.1"/>
    <property type="molecule type" value="Genomic_DNA"/>
</dbReference>
<dbReference type="PROSITE" id="PS01081">
    <property type="entry name" value="HTH_TETR_1"/>
    <property type="match status" value="1"/>
</dbReference>
<proteinExistence type="predicted"/>
<evidence type="ECO:0000313" key="8">
    <source>
        <dbReference type="Proteomes" id="UP000184363"/>
    </source>
</evidence>
<dbReference type="InterPro" id="IPR036271">
    <property type="entry name" value="Tet_transcr_reg_TetR-rel_C_sf"/>
</dbReference>